<feature type="domain" description="PDZ" evidence="2">
    <location>
        <begin position="206"/>
        <end position="281"/>
    </location>
</feature>
<gene>
    <name evidence="3" type="ORF">SEMRO_503_G155720.1</name>
</gene>
<dbReference type="Proteomes" id="UP001153069">
    <property type="component" value="Unassembled WGS sequence"/>
</dbReference>
<dbReference type="EMBL" id="CAICTM010000502">
    <property type="protein sequence ID" value="CAB9511780.1"/>
    <property type="molecule type" value="Genomic_DNA"/>
</dbReference>
<dbReference type="PROSITE" id="PS50106">
    <property type="entry name" value="PDZ"/>
    <property type="match status" value="2"/>
</dbReference>
<evidence type="ECO:0000313" key="3">
    <source>
        <dbReference type="EMBL" id="CAB9511780.1"/>
    </source>
</evidence>
<accession>A0A9N8HGT9</accession>
<dbReference type="Pfam" id="PF00595">
    <property type="entry name" value="PDZ"/>
    <property type="match status" value="1"/>
</dbReference>
<evidence type="ECO:0000256" key="1">
    <source>
        <dbReference type="SAM" id="MobiDB-lite"/>
    </source>
</evidence>
<dbReference type="InterPro" id="IPR001478">
    <property type="entry name" value="PDZ"/>
</dbReference>
<feature type="compositionally biased region" description="Basic residues" evidence="1">
    <location>
        <begin position="307"/>
        <end position="320"/>
    </location>
</feature>
<feature type="domain" description="PDZ" evidence="2">
    <location>
        <begin position="99"/>
        <end position="170"/>
    </location>
</feature>
<feature type="region of interest" description="Disordered" evidence="1">
    <location>
        <begin position="291"/>
        <end position="323"/>
    </location>
</feature>
<sequence length="349" mass="37960">MTLASSSTATATAVSLRSYDDCCDVEDFPTVRLSSGAEEVAMVNHTLSDIDDEEIAIFVEEMGAALAVAEQIPVSMRDVDILSMRRIHKYEEARAEFISAHFVKAHSPKTLGIQFGNTSNDNKGTTIVKIHKQSLAAQSPLQVGDTLVSINRRQCSPDMTPAQVDKLLREEFRLKDNVTLVAHNPGGACDVVESMFTKPNPHDVVGIGLEKDPHSNKLIISIVNTSKRVDATTKAAASLLNIGDEVISINGFATERIEYAEALEIIKTAPKTVTVKAITLRETGIVLGEIPTQPDSTDGVIEDPKPRRTRPTKTKTKTKTNKGTSKPIDCEMMCKTFVRVCKKCVGVVP</sequence>
<comment type="caution">
    <text evidence="3">The sequence shown here is derived from an EMBL/GenBank/DDBJ whole genome shotgun (WGS) entry which is preliminary data.</text>
</comment>
<dbReference type="Gene3D" id="2.30.42.10">
    <property type="match status" value="2"/>
</dbReference>
<keyword evidence="4" id="KW-1185">Reference proteome</keyword>
<dbReference type="SUPFAM" id="SSF50156">
    <property type="entry name" value="PDZ domain-like"/>
    <property type="match status" value="2"/>
</dbReference>
<name>A0A9N8HGT9_9STRA</name>
<dbReference type="AlphaFoldDB" id="A0A9N8HGT9"/>
<organism evidence="3 4">
    <name type="scientific">Seminavis robusta</name>
    <dbReference type="NCBI Taxonomy" id="568900"/>
    <lineage>
        <taxon>Eukaryota</taxon>
        <taxon>Sar</taxon>
        <taxon>Stramenopiles</taxon>
        <taxon>Ochrophyta</taxon>
        <taxon>Bacillariophyta</taxon>
        <taxon>Bacillariophyceae</taxon>
        <taxon>Bacillariophycidae</taxon>
        <taxon>Naviculales</taxon>
        <taxon>Naviculaceae</taxon>
        <taxon>Seminavis</taxon>
    </lineage>
</organism>
<proteinExistence type="predicted"/>
<dbReference type="InterPro" id="IPR036034">
    <property type="entry name" value="PDZ_sf"/>
</dbReference>
<evidence type="ECO:0000313" key="4">
    <source>
        <dbReference type="Proteomes" id="UP001153069"/>
    </source>
</evidence>
<dbReference type="OrthoDB" id="48498at2759"/>
<reference evidence="3" key="1">
    <citation type="submission" date="2020-06" db="EMBL/GenBank/DDBJ databases">
        <authorList>
            <consortium name="Plant Systems Biology data submission"/>
        </authorList>
    </citation>
    <scope>NUCLEOTIDE SEQUENCE</scope>
    <source>
        <strain evidence="3">D6</strain>
    </source>
</reference>
<evidence type="ECO:0000259" key="2">
    <source>
        <dbReference type="PROSITE" id="PS50106"/>
    </source>
</evidence>
<protein>
    <recommendedName>
        <fullName evidence="2">PDZ domain-containing protein</fullName>
    </recommendedName>
</protein>
<dbReference type="SMART" id="SM00228">
    <property type="entry name" value="PDZ"/>
    <property type="match status" value="2"/>
</dbReference>